<dbReference type="PROSITE" id="PS50011">
    <property type="entry name" value="PROTEIN_KINASE_DOM"/>
    <property type="match status" value="1"/>
</dbReference>
<dbReference type="Pfam" id="PF00514">
    <property type="entry name" value="Arm"/>
    <property type="match status" value="8"/>
</dbReference>
<evidence type="ECO:0000256" key="9">
    <source>
        <dbReference type="SAM" id="MobiDB-lite"/>
    </source>
</evidence>
<dbReference type="InterPro" id="IPR029058">
    <property type="entry name" value="AB_hydrolase_fold"/>
</dbReference>
<evidence type="ECO:0000256" key="2">
    <source>
        <dbReference type="ARBA" id="ARBA00010394"/>
    </source>
</evidence>
<dbReference type="InterPro" id="IPR016024">
    <property type="entry name" value="ARM-type_fold"/>
</dbReference>
<keyword evidence="10" id="KW-0732">Signal</keyword>
<dbReference type="STRING" id="3076.A0A2P6TZ04"/>
<keyword evidence="6" id="KW-0653">Protein transport</keyword>
<comment type="subcellular location">
    <subcellularLocation>
        <location evidence="1">Cytoplasm</location>
        <location evidence="1">Cytoskeleton</location>
        <location evidence="1">Cilium axoneme</location>
    </subcellularLocation>
</comment>
<dbReference type="Gene3D" id="1.25.10.10">
    <property type="entry name" value="Leucine-rich Repeat Variant"/>
    <property type="match status" value="1"/>
</dbReference>
<dbReference type="InterPro" id="IPR004147">
    <property type="entry name" value="ABC1_dom"/>
</dbReference>
<feature type="compositionally biased region" description="Low complexity" evidence="9">
    <location>
        <begin position="459"/>
        <end position="473"/>
    </location>
</feature>
<keyword evidence="14" id="KW-1185">Reference proteome</keyword>
<evidence type="ECO:0000256" key="5">
    <source>
        <dbReference type="ARBA" id="ARBA00022737"/>
    </source>
</evidence>
<evidence type="ECO:0000313" key="13">
    <source>
        <dbReference type="EMBL" id="PRW59294.1"/>
    </source>
</evidence>
<dbReference type="PROSITE" id="PS51450">
    <property type="entry name" value="LRR"/>
    <property type="match status" value="1"/>
</dbReference>
<feature type="chain" id="PRO_5015176725" evidence="10">
    <location>
        <begin position="21"/>
        <end position="2089"/>
    </location>
</feature>
<evidence type="ECO:0000313" key="14">
    <source>
        <dbReference type="Proteomes" id="UP000239899"/>
    </source>
</evidence>
<dbReference type="InterPro" id="IPR001611">
    <property type="entry name" value="Leu-rich_rpt"/>
</dbReference>
<dbReference type="Pfam" id="PF03109">
    <property type="entry name" value="ABC1"/>
    <property type="match status" value="1"/>
</dbReference>
<dbReference type="FunFam" id="1.25.10.10:FF:000040">
    <property type="entry name" value="Importin subunit alpha"/>
    <property type="match status" value="1"/>
</dbReference>
<feature type="region of interest" description="Disordered" evidence="9">
    <location>
        <begin position="458"/>
        <end position="482"/>
    </location>
</feature>
<dbReference type="Pfam" id="PF01764">
    <property type="entry name" value="Lipase_3"/>
    <property type="match status" value="1"/>
</dbReference>
<comment type="similarity">
    <text evidence="2">Belongs to the importin alpha family.</text>
</comment>
<feature type="compositionally biased region" description="Gly residues" evidence="9">
    <location>
        <begin position="1295"/>
        <end position="1318"/>
    </location>
</feature>
<dbReference type="Gene3D" id="3.40.50.1820">
    <property type="entry name" value="alpha/beta hydrolase"/>
    <property type="match status" value="1"/>
</dbReference>
<dbReference type="Proteomes" id="UP000239899">
    <property type="component" value="Unassembled WGS sequence"/>
</dbReference>
<dbReference type="InterPro" id="IPR032413">
    <property type="entry name" value="Arm_3"/>
</dbReference>
<dbReference type="Gene3D" id="3.80.10.10">
    <property type="entry name" value="Ribonuclease Inhibitor"/>
    <property type="match status" value="1"/>
</dbReference>
<dbReference type="SUPFAM" id="SSF52047">
    <property type="entry name" value="RNI-like"/>
    <property type="match status" value="1"/>
</dbReference>
<evidence type="ECO:0000256" key="7">
    <source>
        <dbReference type="PROSITE-ProRule" id="PRU00259"/>
    </source>
</evidence>
<dbReference type="GO" id="GO:0006629">
    <property type="term" value="P:lipid metabolic process"/>
    <property type="evidence" value="ECO:0007669"/>
    <property type="project" value="InterPro"/>
</dbReference>
<dbReference type="EMBL" id="LHPG02000004">
    <property type="protein sequence ID" value="PRW59294.1"/>
    <property type="molecule type" value="Genomic_DNA"/>
</dbReference>
<protein>
    <submittedName>
        <fullName evidence="13">Importin alpha</fullName>
    </submittedName>
</protein>
<dbReference type="Pfam" id="PF16186">
    <property type="entry name" value="Arm_3"/>
    <property type="match status" value="1"/>
</dbReference>
<feature type="region of interest" description="Disordered" evidence="9">
    <location>
        <begin position="1273"/>
        <end position="1318"/>
    </location>
</feature>
<dbReference type="GO" id="GO:0061608">
    <property type="term" value="F:nuclear import signal receptor activity"/>
    <property type="evidence" value="ECO:0007669"/>
    <property type="project" value="InterPro"/>
</dbReference>
<evidence type="ECO:0000256" key="1">
    <source>
        <dbReference type="ARBA" id="ARBA00004430"/>
    </source>
</evidence>
<keyword evidence="3 8" id="KW-0813">Transport</keyword>
<reference evidence="13 14" key="1">
    <citation type="journal article" date="2018" name="Plant J.">
        <title>Genome sequences of Chlorella sorokiniana UTEX 1602 and Micractinium conductrix SAG 241.80: implications to maltose excretion by a green alga.</title>
        <authorList>
            <person name="Arriola M.B."/>
            <person name="Velmurugan N."/>
            <person name="Zhang Y."/>
            <person name="Plunkett M.H."/>
            <person name="Hondzo H."/>
            <person name="Barney B.M."/>
        </authorList>
    </citation>
    <scope>NUCLEOTIDE SEQUENCE [LARGE SCALE GENOMIC DNA]</scope>
    <source>
        <strain evidence="14">UTEX 1602</strain>
    </source>
</reference>
<dbReference type="OrthoDB" id="29145at2759"/>
<accession>A0A2P6TZ04</accession>
<dbReference type="GO" id="GO:0005524">
    <property type="term" value="F:ATP binding"/>
    <property type="evidence" value="ECO:0007669"/>
    <property type="project" value="InterPro"/>
</dbReference>
<dbReference type="InterPro" id="IPR032675">
    <property type="entry name" value="LRR_dom_sf"/>
</dbReference>
<dbReference type="SUPFAM" id="SSF56112">
    <property type="entry name" value="Protein kinase-like (PK-like)"/>
    <property type="match status" value="1"/>
</dbReference>
<dbReference type="PROSITE" id="PS51214">
    <property type="entry name" value="IBB"/>
    <property type="match status" value="1"/>
</dbReference>
<feature type="repeat" description="ARM" evidence="7">
    <location>
        <begin position="1880"/>
        <end position="1923"/>
    </location>
</feature>
<dbReference type="InterPro" id="IPR002652">
    <property type="entry name" value="Importin-a_IBB"/>
</dbReference>
<evidence type="ECO:0000256" key="10">
    <source>
        <dbReference type="SAM" id="SignalP"/>
    </source>
</evidence>
<name>A0A2P6TZ04_CHLSO</name>
<dbReference type="Pfam" id="PF01749">
    <property type="entry name" value="IBB"/>
    <property type="match status" value="1"/>
</dbReference>
<proteinExistence type="inferred from homology"/>
<evidence type="ECO:0000259" key="12">
    <source>
        <dbReference type="PROSITE" id="PS51214"/>
    </source>
</evidence>
<dbReference type="Gene3D" id="1.20.5.690">
    <property type="entry name" value="Importin-alpha, importin-beta-binding domain"/>
    <property type="match status" value="1"/>
</dbReference>
<evidence type="ECO:0000256" key="3">
    <source>
        <dbReference type="ARBA" id="ARBA00022448"/>
    </source>
</evidence>
<dbReference type="PANTHER" id="PTHR23316">
    <property type="entry name" value="IMPORTIN ALPHA"/>
    <property type="match status" value="1"/>
</dbReference>
<dbReference type="PROSITE" id="PS50176">
    <property type="entry name" value="ARM_REPEAT"/>
    <property type="match status" value="5"/>
</dbReference>
<dbReference type="SUPFAM" id="SSF53474">
    <property type="entry name" value="alpha/beta-Hydrolases"/>
    <property type="match status" value="1"/>
</dbReference>
<evidence type="ECO:0000256" key="4">
    <source>
        <dbReference type="ARBA" id="ARBA00022614"/>
    </source>
</evidence>
<dbReference type="SMART" id="SM00185">
    <property type="entry name" value="ARM"/>
    <property type="match status" value="8"/>
</dbReference>
<evidence type="ECO:0000259" key="11">
    <source>
        <dbReference type="PROSITE" id="PS50011"/>
    </source>
</evidence>
<gene>
    <name evidence="13" type="ORF">C2E21_2492</name>
</gene>
<feature type="domain" description="Protein kinase" evidence="11">
    <location>
        <begin position="677"/>
        <end position="1096"/>
    </location>
</feature>
<sequence length="2089" mass="223824">MRRAAARMLLLAAAVAAAAATAAPSCVPPADLLDNPNGRCCLDQPPAIDAGSTPAFISGVLAHFAYPTSFSSLTANCSDACADFRAPFTELSKAFGAEDVAFINGADDHLNAMVIQTNDSVWLVFRGTEWPTLDPVDILQDAKVNLTEVDLAGTTAGVHSGIWADLSEVFPTLTAQLEAYGAGTDRVLFITGHSLGATLSSLSAARLAAEGFNVSAVYTWASSRPGDERFAEAYRQLGLYEKTLRFSAQGDVVPLMLPPSLLGYHHVGKLVHIANGTCSEPDAVAEQVDYCAVEGLTRTTTAEPGLCRDTIMPYIEQFCATPVEELRGKDALQTSYNLFMWDLLCKDMNSQATMISLQNDPAWCCLFEYAYQLVGGVLDDLVMQVGLQHGMPTYLTYADACVGSGDAAEQIIYCMENNKESAALFARIEGCYNSLEHFVPRRLLGRCAAALPSPAYQQRSASTASGPAGAAPGPSAPPPGRRAVAARAATQMRPLPNLVGGLKSLRDITIDISEEDMSAIELRNVNEISYVSRRRMDDATFDANAVDSDGLPLVYNEESIAEYWKGKPGELASRWTKFAGISVPWLTKLANGFIQGRLQDPGTQAALARDAVDNLEKLGPTFIKLGQIMSIRPDVLPPAVMGELAKLQDKIEPFSTLEARIVVEQELGAPIEELFSEFSPEPIAAASLAQVYRARVRATGQEVAVKVQRPAALATISKPDPPTFPPSSVDLRDLYVMRRAVGVYEKIVRRFTAQTTDYQRLLSTFAEGLYTEMDFRNEALNSQRMAQLLAESEFGASQVVIPQPLLDLTTRRVLTMEWVTGVKLTTLEPEEVRQLVRVGQEAFLTQLLDIGFFHGDPHPGNLLKVTEGPHAGKLALLDFGLVAEIPTADREAMVSATIHLANRDWDALIDDFVALGFLPRGCDRGLIIPVMDRVLGPYLRGGGAKAFNFQALSTDLLSATLEIPFSVPPYMSLLARSVATLEGIALVGDPNYQMVSQAYPFVARKVLRNERGSAALLQEMLLDPTTGGMRAARLNALLNAALGYVASETSGFVDFDAVPEQGASLQELLAFLLSPEARDLRPVLVAELTHGLDLFLRDRLRRTAASAATLLPRLPGPLGMLVPGASALPAAFAGFSPPVPVPGRGLMPASQLVEELAPPLSQPDAIYLQTLVELAASLLGVEPAELEAPDARLLSRLLLSPSEQVRELQGALTALAGGSGGADPAAVRGMAASIVDSLMCTAAQRLGVDDVNTLFPMRRGVLAVLQQQAAGYPPPLPKPWNAMAEPSSRRQRTGGPSGASGGRPASGGGGGGGSSGGGGTTIEALPDACLCLIFQKAGTTDEIGQSGQPPSTACCSALLPKAEHSGVAVNGLVLGSGSIAAATAALQANCQPNISELSLSHCQLSLGCWPTSNQMAQLTHLELSDCKMHDQPGGSLANVLSRALQHTSSLQALVVRRCHLPQPPEALYSLCNLQELTMEACGIATLPCLYDLTGLRQLDLCGNNLASLPQLPRAPQLTRLMIRSNPLLKLTEQGAQVLCKQLPCLAYFEGLQMSLRPDAKGPAGRRPIKKGIDLDDARRKREDNIVQLRKDRRDENLQKKRMVSAVAAEGGELESTRGGQVQQKLESLPAMVQGVWSEDPQAQLEATTQFRKLLSIERNPPIEEVIAQNVIPRFVQFLQRSDVPQLQFEAAWALTNVASGTSEHTKVVIDAGAVPIFVQLLHSPIDDVREQAVWALGNIAGDSPRCRDLVLQHGALAPLMEQLKDNTKMSMLRNATWTLSNFCRGKPQPDFQQVKAALPALARLIHSQDEEVLTDACWALSYLSDGTNDKIQEVINSGVCRRLVELLLHQSPSVLVPALRTVGNIVTGDDMQTQIIINCGALPCLLNLLTTSHKKSIKKEACWTISNITAGTKEQIQTVVDAGIVPPLIHLLATAEFDIKKEAAWAISNATSGGTNEQIKYLVSQGAIKPLCDLLSCSDARIVTVALEGLENILKVGEAEKELGGANATNPFAQLVDEAEGLDKIEDLQNHTNEDIYEKAVAILESYFDVEDGEEENLAPAVAEGGTYAFGAPQGFGAAAPAGGFNFGQ</sequence>
<feature type="signal peptide" evidence="10">
    <location>
        <begin position="1"/>
        <end position="20"/>
    </location>
</feature>
<organism evidence="13 14">
    <name type="scientific">Chlorella sorokiniana</name>
    <name type="common">Freshwater green alga</name>
    <dbReference type="NCBI Taxonomy" id="3076"/>
    <lineage>
        <taxon>Eukaryota</taxon>
        <taxon>Viridiplantae</taxon>
        <taxon>Chlorophyta</taxon>
        <taxon>core chlorophytes</taxon>
        <taxon>Trebouxiophyceae</taxon>
        <taxon>Chlorellales</taxon>
        <taxon>Chlorellaceae</taxon>
        <taxon>Chlorella clade</taxon>
        <taxon>Chlorella</taxon>
    </lineage>
</organism>
<dbReference type="InterPro" id="IPR036975">
    <property type="entry name" value="Importin-a_IBB_sf"/>
</dbReference>
<dbReference type="CDD" id="cd05121">
    <property type="entry name" value="ABC1_ADCK3-like"/>
    <property type="match status" value="1"/>
</dbReference>
<dbReference type="InterPro" id="IPR011009">
    <property type="entry name" value="Kinase-like_dom_sf"/>
</dbReference>
<dbReference type="GO" id="GO:0005930">
    <property type="term" value="C:axoneme"/>
    <property type="evidence" value="ECO:0007669"/>
    <property type="project" value="UniProtKB-SubCell"/>
</dbReference>
<dbReference type="GO" id="GO:0006606">
    <property type="term" value="P:protein import into nucleus"/>
    <property type="evidence" value="ECO:0007669"/>
    <property type="project" value="InterPro"/>
</dbReference>
<dbReference type="InterPro" id="IPR002921">
    <property type="entry name" value="Fungal_lipase-type"/>
</dbReference>
<feature type="repeat" description="ARM" evidence="7">
    <location>
        <begin position="1712"/>
        <end position="1754"/>
    </location>
</feature>
<dbReference type="GO" id="GO:0004672">
    <property type="term" value="F:protein kinase activity"/>
    <property type="evidence" value="ECO:0007669"/>
    <property type="project" value="InterPro"/>
</dbReference>
<dbReference type="CDD" id="cd00519">
    <property type="entry name" value="Lipase_3"/>
    <property type="match status" value="1"/>
</dbReference>
<dbReference type="SUPFAM" id="SSF48371">
    <property type="entry name" value="ARM repeat"/>
    <property type="match status" value="1"/>
</dbReference>
<feature type="repeat" description="ARM" evidence="7">
    <location>
        <begin position="1923"/>
        <end position="1958"/>
    </location>
</feature>
<dbReference type="InterPro" id="IPR000719">
    <property type="entry name" value="Prot_kinase_dom"/>
</dbReference>
<feature type="domain" description="IBB" evidence="12">
    <location>
        <begin position="1547"/>
        <end position="1610"/>
    </location>
</feature>
<keyword evidence="4" id="KW-0433">Leucine-rich repeat</keyword>
<feature type="repeat" description="ARM" evidence="7">
    <location>
        <begin position="1669"/>
        <end position="1712"/>
    </location>
</feature>
<dbReference type="InterPro" id="IPR000225">
    <property type="entry name" value="Armadillo"/>
</dbReference>
<dbReference type="InterPro" id="IPR011989">
    <property type="entry name" value="ARM-like"/>
</dbReference>
<keyword evidence="5" id="KW-0677">Repeat</keyword>
<evidence type="ECO:0000256" key="8">
    <source>
        <dbReference type="PROSITE-ProRule" id="PRU00561"/>
    </source>
</evidence>
<comment type="caution">
    <text evidence="13">The sequence shown here is derived from an EMBL/GenBank/DDBJ whole genome shotgun (WGS) entry which is preliminary data.</text>
</comment>
<evidence type="ECO:0000256" key="6">
    <source>
        <dbReference type="ARBA" id="ARBA00022927"/>
    </source>
</evidence>
<feature type="repeat" description="ARM" evidence="7">
    <location>
        <begin position="1796"/>
        <end position="1838"/>
    </location>
</feature>